<reference evidence="1 2" key="1">
    <citation type="submission" date="2019-03" db="EMBL/GenBank/DDBJ databases">
        <title>Metabolic potential of uncultured bacteria and archaea associated with petroleum seepage in deep-sea sediments.</title>
        <authorList>
            <person name="Dong X."/>
            <person name="Hubert C."/>
        </authorList>
    </citation>
    <scope>NUCLEOTIDE SEQUENCE [LARGE SCALE GENOMIC DNA]</scope>
    <source>
        <strain evidence="1">E29_bin36</strain>
    </source>
</reference>
<proteinExistence type="predicted"/>
<dbReference type="Gene3D" id="2.60.120.10">
    <property type="entry name" value="Jelly Rolls"/>
    <property type="match status" value="1"/>
</dbReference>
<dbReference type="Proteomes" id="UP000315534">
    <property type="component" value="Unassembled WGS sequence"/>
</dbReference>
<sequence length="96" mass="10755">MKKISIPVELGWATPGTLLELASLELYYFRAKVLEGKEPPKNAMKDTYIFCVTGSLEAVVRDTSEKVEEGDLLEISEGEEYVLHARERAVILILEA</sequence>
<accession>A0A523XQV8</accession>
<protein>
    <recommendedName>
        <fullName evidence="3">Cupin domain-containing protein</fullName>
    </recommendedName>
</protein>
<dbReference type="AlphaFoldDB" id="A0A523XQV8"/>
<dbReference type="EMBL" id="SOIP01000220">
    <property type="protein sequence ID" value="TET81627.1"/>
    <property type="molecule type" value="Genomic_DNA"/>
</dbReference>
<evidence type="ECO:0000313" key="1">
    <source>
        <dbReference type="EMBL" id="TET81627.1"/>
    </source>
</evidence>
<gene>
    <name evidence="1" type="ORF">E3J38_03540</name>
</gene>
<organism evidence="1 2">
    <name type="scientific">candidate division TA06 bacterium</name>
    <dbReference type="NCBI Taxonomy" id="2250710"/>
    <lineage>
        <taxon>Bacteria</taxon>
        <taxon>Bacteria division TA06</taxon>
    </lineage>
</organism>
<evidence type="ECO:0008006" key="3">
    <source>
        <dbReference type="Google" id="ProtNLM"/>
    </source>
</evidence>
<name>A0A523XQV8_UNCT6</name>
<comment type="caution">
    <text evidence="1">The sequence shown here is derived from an EMBL/GenBank/DDBJ whole genome shotgun (WGS) entry which is preliminary data.</text>
</comment>
<evidence type="ECO:0000313" key="2">
    <source>
        <dbReference type="Proteomes" id="UP000315534"/>
    </source>
</evidence>
<dbReference type="InterPro" id="IPR014710">
    <property type="entry name" value="RmlC-like_jellyroll"/>
</dbReference>